<protein>
    <submittedName>
        <fullName evidence="2">Uncharacterized protein</fullName>
    </submittedName>
</protein>
<keyword evidence="1" id="KW-1133">Transmembrane helix</keyword>
<feature type="transmembrane region" description="Helical" evidence="1">
    <location>
        <begin position="269"/>
        <end position="291"/>
    </location>
</feature>
<dbReference type="AlphaFoldDB" id="A0A0G0YPN9"/>
<gene>
    <name evidence="2" type="ORF">UU67_C0069G0003</name>
</gene>
<reference evidence="2 3" key="1">
    <citation type="journal article" date="2015" name="Nature">
        <title>rRNA introns, odd ribosomes, and small enigmatic genomes across a large radiation of phyla.</title>
        <authorList>
            <person name="Brown C.T."/>
            <person name="Hug L.A."/>
            <person name="Thomas B.C."/>
            <person name="Sharon I."/>
            <person name="Castelle C.J."/>
            <person name="Singh A."/>
            <person name="Wilkins M.J."/>
            <person name="Williams K.H."/>
            <person name="Banfield J.F."/>
        </authorList>
    </citation>
    <scope>NUCLEOTIDE SEQUENCE [LARGE SCALE GENOMIC DNA]</scope>
</reference>
<organism evidence="2 3">
    <name type="scientific">Candidatus Daviesbacteria bacterium GW2011_GWB1_41_5</name>
    <dbReference type="NCBI Taxonomy" id="1618429"/>
    <lineage>
        <taxon>Bacteria</taxon>
        <taxon>Candidatus Daviesiibacteriota</taxon>
    </lineage>
</organism>
<comment type="caution">
    <text evidence="2">The sequence shown here is derived from an EMBL/GenBank/DDBJ whole genome shotgun (WGS) entry which is preliminary data.</text>
</comment>
<evidence type="ECO:0000256" key="1">
    <source>
        <dbReference type="SAM" id="Phobius"/>
    </source>
</evidence>
<proteinExistence type="predicted"/>
<name>A0A0G0YPN9_9BACT</name>
<sequence length="346" mass="37326">MKQVFFKLGVFLIVLSASIFLLPTQSVRAIASECQDPSKYDVVFDINPKSVGINSSFTVSARFRWKDSSQTCLDTPLVFDLSAEWIKPPWRARDIKEFPFSHQKLVVNQWENLEEKIPVQSLYSNFSEAAPGQMVKVKLLIEGTIGNNLYSAPTSTVPEVQLIIVGDDASEKSCAYADAKGKNFCIPNTKAYADKGDCAHAPMAAPDTAMPLDNGCVKYSCYTVSTTQCGLSASGANAPTAPDGDINVKGLDFGFKINPPNSWTNISDMLASLANFVFQLGTMLAVILIVYNGFLYMTSGGDVSKTKKARMGIFYSVLGLGVLIIGKGFVSLIMSLIDALGKSGGG</sequence>
<keyword evidence="1" id="KW-0812">Transmembrane</keyword>
<feature type="transmembrane region" description="Helical" evidence="1">
    <location>
        <begin position="312"/>
        <end position="337"/>
    </location>
</feature>
<dbReference type="EMBL" id="LCBN01000069">
    <property type="protein sequence ID" value="KKS11601.1"/>
    <property type="molecule type" value="Genomic_DNA"/>
</dbReference>
<accession>A0A0G0YPN9</accession>
<dbReference type="Proteomes" id="UP000034753">
    <property type="component" value="Unassembled WGS sequence"/>
</dbReference>
<evidence type="ECO:0000313" key="2">
    <source>
        <dbReference type="EMBL" id="KKS11601.1"/>
    </source>
</evidence>
<keyword evidence="1" id="KW-0472">Membrane</keyword>
<dbReference type="Pfam" id="PF18895">
    <property type="entry name" value="T4SS_pilin"/>
    <property type="match status" value="1"/>
</dbReference>
<evidence type="ECO:0000313" key="3">
    <source>
        <dbReference type="Proteomes" id="UP000034753"/>
    </source>
</evidence>
<dbReference type="InterPro" id="IPR043993">
    <property type="entry name" value="T4SS_pilin"/>
</dbReference>